<dbReference type="Proteomes" id="UP001174229">
    <property type="component" value="Unassembled WGS sequence"/>
</dbReference>
<dbReference type="InterPro" id="IPR022385">
    <property type="entry name" value="Rhs_assc_core"/>
</dbReference>
<name>A0AAP5L518_9BACI</name>
<dbReference type="Pfam" id="PF25023">
    <property type="entry name" value="TEN_YD-shell"/>
    <property type="match status" value="1"/>
</dbReference>
<evidence type="ECO:0000259" key="2">
    <source>
        <dbReference type="Pfam" id="PF25023"/>
    </source>
</evidence>
<accession>A0AAP5L518</accession>
<feature type="domain" description="Teneurin-like YD-shell" evidence="2">
    <location>
        <begin position="17"/>
        <end position="110"/>
    </location>
</feature>
<proteinExistence type="predicted"/>
<dbReference type="InterPro" id="IPR050708">
    <property type="entry name" value="T6SS_VgrG/RHS"/>
</dbReference>
<protein>
    <submittedName>
        <fullName evidence="3">RHS repeat-associated core domain-containing protein</fullName>
    </submittedName>
</protein>
<dbReference type="PANTHER" id="PTHR32305">
    <property type="match status" value="1"/>
</dbReference>
<dbReference type="NCBIfam" id="TIGR03696">
    <property type="entry name" value="Rhs_assc_core"/>
    <property type="match status" value="1"/>
</dbReference>
<comment type="caution">
    <text evidence="3">The sequence shown here is derived from an EMBL/GenBank/DDBJ whole genome shotgun (WGS) entry which is preliminary data.</text>
</comment>
<sequence length="258" mass="29091">MSDEIKKTNSILQLLHGNVVAMTDQNKEVVATYEYDSWGNVLKSDAKGIATDNPFGYAGYMYDKEIGMYYLIARYYNPEHGVFLSVDPNPGDEDDPVTQNGYTYGDNNPVMMVDPDGHWVWFAVNAGFAAYDGYKAYKSGKGWKGVAKAAAISAIGGGKLKLTKTITKPVYFTKLLGKNARAHKSRINTDLPGGKAVAKSIFRHYTKGQKVINHRKGNSVRRHTKDNRIQIRMVKRKDGTWKVNLDIKRKRIYEDIHF</sequence>
<evidence type="ECO:0000313" key="4">
    <source>
        <dbReference type="Proteomes" id="UP001174229"/>
    </source>
</evidence>
<evidence type="ECO:0000313" key="3">
    <source>
        <dbReference type="EMBL" id="MDK7394574.1"/>
    </source>
</evidence>
<dbReference type="PANTHER" id="PTHR32305:SF17">
    <property type="entry name" value="TRNA NUCLEASE WAPA"/>
    <property type="match status" value="1"/>
</dbReference>
<keyword evidence="1" id="KW-0677">Repeat</keyword>
<gene>
    <name evidence="3" type="ORF">OWO78_24920</name>
</gene>
<reference evidence="3" key="1">
    <citation type="submission" date="2022-11" db="EMBL/GenBank/DDBJ databases">
        <title>WGS-based characterization of Bacillus cereus isolated from food &amp; feed additives.</title>
        <authorList>
            <person name="Bogaerts B."/>
            <person name="Fraiture M.-A."/>
            <person name="Roosens N.H.C."/>
            <person name="De Keersmaecker S.C.J."/>
            <person name="Vanneste K."/>
        </authorList>
    </citation>
    <scope>NUCLEOTIDE SEQUENCE</scope>
    <source>
        <strain evidence="3">74.2</strain>
    </source>
</reference>
<evidence type="ECO:0000256" key="1">
    <source>
        <dbReference type="ARBA" id="ARBA00022737"/>
    </source>
</evidence>
<dbReference type="EMBL" id="JAPNPE010000017">
    <property type="protein sequence ID" value="MDK7394574.1"/>
    <property type="molecule type" value="Genomic_DNA"/>
</dbReference>
<dbReference type="Gene3D" id="2.180.10.10">
    <property type="entry name" value="RHS repeat-associated core"/>
    <property type="match status" value="1"/>
</dbReference>
<organism evidence="3 4">
    <name type="scientific">Bacillus pacificus</name>
    <dbReference type="NCBI Taxonomy" id="2026187"/>
    <lineage>
        <taxon>Bacteria</taxon>
        <taxon>Bacillati</taxon>
        <taxon>Bacillota</taxon>
        <taxon>Bacilli</taxon>
        <taxon>Bacillales</taxon>
        <taxon>Bacillaceae</taxon>
        <taxon>Bacillus</taxon>
        <taxon>Bacillus cereus group</taxon>
    </lineage>
</organism>
<dbReference type="AlphaFoldDB" id="A0AAP5L518"/>
<dbReference type="InterPro" id="IPR056823">
    <property type="entry name" value="TEN-like_YD-shell"/>
</dbReference>